<feature type="transmembrane region" description="Helical" evidence="9">
    <location>
        <begin position="37"/>
        <end position="58"/>
    </location>
</feature>
<comment type="pathway">
    <text evidence="9">Protein modification; lipoprotein biosynthesis (signal peptide cleavage).</text>
</comment>
<protein>
    <recommendedName>
        <fullName evidence="9">Lipoprotein signal peptidase</fullName>
        <ecNumber evidence="9">3.4.23.36</ecNumber>
    </recommendedName>
    <alternativeName>
        <fullName evidence="9">Prolipoprotein signal peptidase</fullName>
    </alternativeName>
    <alternativeName>
        <fullName evidence="9">Signal peptidase II</fullName>
        <shortName evidence="9">SPase II</shortName>
    </alternativeName>
</protein>
<feature type="active site" evidence="9">
    <location>
        <position position="121"/>
    </location>
</feature>
<feature type="transmembrane region" description="Helical" evidence="9">
    <location>
        <begin position="6"/>
        <end position="25"/>
    </location>
</feature>
<dbReference type="GO" id="GO:0004190">
    <property type="term" value="F:aspartic-type endopeptidase activity"/>
    <property type="evidence" value="ECO:0007669"/>
    <property type="project" value="UniProtKB-UniRule"/>
</dbReference>
<evidence type="ECO:0000256" key="10">
    <source>
        <dbReference type="RuleBase" id="RU000594"/>
    </source>
</evidence>
<feature type="transmembrane region" description="Helical" evidence="9">
    <location>
        <begin position="131"/>
        <end position="155"/>
    </location>
</feature>
<evidence type="ECO:0000313" key="12">
    <source>
        <dbReference type="EMBL" id="EEP61231.1"/>
    </source>
</evidence>
<dbReference type="Pfam" id="PF01252">
    <property type="entry name" value="Peptidase_A8"/>
    <property type="match status" value="1"/>
</dbReference>
<reference evidence="12 13" key="1">
    <citation type="submission" date="2009-04" db="EMBL/GenBank/DDBJ databases">
        <authorList>
            <person name="Reysenbach A.-L."/>
            <person name="Heidelberg J.F."/>
            <person name="Nelson W.C."/>
        </authorList>
    </citation>
    <scope>NUCLEOTIDE SEQUENCE [LARGE SCALE GENOMIC DNA]</scope>
    <source>
        <strain evidence="12 13">SS-5</strain>
    </source>
</reference>
<keyword evidence="4 9" id="KW-0812">Transmembrane</keyword>
<dbReference type="PROSITE" id="PS00855">
    <property type="entry name" value="SPASE_II"/>
    <property type="match status" value="1"/>
</dbReference>
<evidence type="ECO:0000256" key="11">
    <source>
        <dbReference type="RuleBase" id="RU004181"/>
    </source>
</evidence>
<evidence type="ECO:0000256" key="5">
    <source>
        <dbReference type="ARBA" id="ARBA00022750"/>
    </source>
</evidence>
<evidence type="ECO:0000256" key="2">
    <source>
        <dbReference type="ARBA" id="ARBA00022475"/>
    </source>
</evidence>
<keyword evidence="13" id="KW-1185">Reference proteome</keyword>
<dbReference type="NCBIfam" id="NF011360">
    <property type="entry name" value="PRK14779.1"/>
    <property type="match status" value="1"/>
</dbReference>
<keyword evidence="2 9" id="KW-1003">Cell membrane</keyword>
<keyword evidence="7 9" id="KW-1133">Transmembrane helix</keyword>
<dbReference type="Proteomes" id="UP000005540">
    <property type="component" value="Unassembled WGS sequence"/>
</dbReference>
<dbReference type="NCBIfam" id="TIGR00077">
    <property type="entry name" value="lspA"/>
    <property type="match status" value="1"/>
</dbReference>
<gene>
    <name evidence="9 12" type="primary">lspA</name>
    <name evidence="12" type="ORF">SULYE_0262</name>
</gene>
<comment type="similarity">
    <text evidence="1 9 11">Belongs to the peptidase A8 family.</text>
</comment>
<comment type="subcellular location">
    <subcellularLocation>
        <location evidence="9">Cell membrane</location>
        <topology evidence="9">Multi-pass membrane protein</topology>
    </subcellularLocation>
</comment>
<dbReference type="HAMAP" id="MF_00161">
    <property type="entry name" value="LspA"/>
    <property type="match status" value="1"/>
</dbReference>
<evidence type="ECO:0000256" key="6">
    <source>
        <dbReference type="ARBA" id="ARBA00022801"/>
    </source>
</evidence>
<feature type="active site" evidence="9">
    <location>
        <position position="139"/>
    </location>
</feature>
<dbReference type="GO" id="GO:0006508">
    <property type="term" value="P:proteolysis"/>
    <property type="evidence" value="ECO:0007669"/>
    <property type="project" value="UniProtKB-KW"/>
</dbReference>
<dbReference type="UniPathway" id="UPA00665"/>
<evidence type="ECO:0000256" key="9">
    <source>
        <dbReference type="HAMAP-Rule" id="MF_00161"/>
    </source>
</evidence>
<dbReference type="PANTHER" id="PTHR33695">
    <property type="entry name" value="LIPOPROTEIN SIGNAL PEPTIDASE"/>
    <property type="match status" value="1"/>
</dbReference>
<name>C4FI78_9AQUI</name>
<evidence type="ECO:0000313" key="13">
    <source>
        <dbReference type="Proteomes" id="UP000005540"/>
    </source>
</evidence>
<evidence type="ECO:0000256" key="8">
    <source>
        <dbReference type="ARBA" id="ARBA00023136"/>
    </source>
</evidence>
<dbReference type="OrthoDB" id="9810259at2"/>
<feature type="transmembrane region" description="Helical" evidence="9">
    <location>
        <begin position="64"/>
        <end position="85"/>
    </location>
</feature>
<evidence type="ECO:0000256" key="1">
    <source>
        <dbReference type="ARBA" id="ARBA00006139"/>
    </source>
</evidence>
<proteinExistence type="inferred from homology"/>
<dbReference type="AlphaFoldDB" id="C4FI78"/>
<dbReference type="PANTHER" id="PTHR33695:SF1">
    <property type="entry name" value="LIPOPROTEIN SIGNAL PEPTIDASE"/>
    <property type="match status" value="1"/>
</dbReference>
<dbReference type="GO" id="GO:0005886">
    <property type="term" value="C:plasma membrane"/>
    <property type="evidence" value="ECO:0007669"/>
    <property type="project" value="UniProtKB-SubCell"/>
</dbReference>
<keyword evidence="8 9" id="KW-0472">Membrane</keyword>
<organism evidence="12 13">
    <name type="scientific">Sulfurihydrogenibium yellowstonense SS-5</name>
    <dbReference type="NCBI Taxonomy" id="432331"/>
    <lineage>
        <taxon>Bacteria</taxon>
        <taxon>Pseudomonadati</taxon>
        <taxon>Aquificota</taxon>
        <taxon>Aquificia</taxon>
        <taxon>Aquificales</taxon>
        <taxon>Hydrogenothermaceae</taxon>
        <taxon>Sulfurihydrogenibium</taxon>
    </lineage>
</organism>
<dbReference type="EC" id="3.4.23.36" evidence="9"/>
<comment type="caution">
    <text evidence="12">The sequence shown here is derived from an EMBL/GenBank/DDBJ whole genome shotgun (WGS) entry which is preliminary data.</text>
</comment>
<keyword evidence="3 9" id="KW-0645">Protease</keyword>
<evidence type="ECO:0000256" key="7">
    <source>
        <dbReference type="ARBA" id="ARBA00022989"/>
    </source>
</evidence>
<dbReference type="PRINTS" id="PR00781">
    <property type="entry name" value="LIPOSIGPTASE"/>
</dbReference>
<comment type="function">
    <text evidence="9 10">This protein specifically catalyzes the removal of signal peptides from prolipoproteins.</text>
</comment>
<dbReference type="RefSeq" id="WP_007545684.1">
    <property type="nucleotide sequence ID" value="NZ_ABZS01000015.1"/>
</dbReference>
<dbReference type="EMBL" id="ABZS01000015">
    <property type="protein sequence ID" value="EEP61231.1"/>
    <property type="molecule type" value="Genomic_DNA"/>
</dbReference>
<keyword evidence="5 9" id="KW-0064">Aspartyl protease</keyword>
<keyword evidence="6 9" id="KW-0378">Hydrolase</keyword>
<evidence type="ECO:0000256" key="4">
    <source>
        <dbReference type="ARBA" id="ARBA00022692"/>
    </source>
</evidence>
<sequence length="163" mass="18093">MNKKVLMFLGISFVIIVLDLFTKSLAEKYLADKTIEVIPGLFNLVLVWNKGAAFGMLAQAPETIRKLILVGSSIIAAVITAGYVFKSNAKLSNLEVISLALICGGSVGNLYDRFMLGQVRDFLDFYINDHHWPAFNVADASITIGIALFIGYELFWKKRKITN</sequence>
<accession>C4FI78</accession>
<evidence type="ECO:0000256" key="3">
    <source>
        <dbReference type="ARBA" id="ARBA00022670"/>
    </source>
</evidence>
<dbReference type="InterPro" id="IPR001872">
    <property type="entry name" value="Peptidase_A8"/>
</dbReference>
<comment type="catalytic activity">
    <reaction evidence="9 10">
        <text>Release of signal peptides from bacterial membrane prolipoproteins. Hydrolyzes -Xaa-Yaa-Zaa-|-(S,diacylglyceryl)Cys-, in which Xaa is hydrophobic (preferably Leu), and Yaa (Ala or Ser) and Zaa (Gly or Ala) have small, neutral side chains.</text>
        <dbReference type="EC" id="3.4.23.36"/>
    </reaction>
</comment>